<dbReference type="GO" id="GO:0016757">
    <property type="term" value="F:glycosyltransferase activity"/>
    <property type="evidence" value="ECO:0007669"/>
    <property type="project" value="UniProtKB-KW"/>
</dbReference>
<gene>
    <name evidence="3" type="ORF">R0137_06930</name>
</gene>
<dbReference type="Gene3D" id="3.40.50.2000">
    <property type="entry name" value="Glycogen Phosphorylase B"/>
    <property type="match status" value="2"/>
</dbReference>
<sequence>MALCRNISKEVSCDLAVTVEQQAERLELVNEFRKQGLGSVFEVPMKHRFDFAVIDKLARIIVMERIQIIHTHGYKSDIVGLLAARRAGIPCVCTPHGFENSSDLKLKLFIWAGCKAMIRADRIVPLSQQLMLDSRAVGAPEEKLRYIQNGVDLSEVEEERLRPKIKTEKRRIGFVGQLISRKNVHDILDVFNTLHQDHSDIELVLLGDGNERAALEAYAYTLPSRDDIHFYGFRDDRLELLHSFELFVMTSTLEGIPRCLMEACAMGVAVAAYDIPGVDQLVKHNVTGLLAPLGDKSRLIELWRQALETPEHTSALARAARDFVNEQYSAARMAAEYCSLFKELRDEQ</sequence>
<keyword evidence="3" id="KW-0328">Glycosyltransferase</keyword>
<keyword evidence="4" id="KW-1185">Reference proteome</keyword>
<dbReference type="EMBL" id="CP136865">
    <property type="protein sequence ID" value="WOJ98297.1"/>
    <property type="molecule type" value="Genomic_DNA"/>
</dbReference>
<dbReference type="RefSeq" id="WP_407329607.1">
    <property type="nucleotide sequence ID" value="NZ_CP136865.1"/>
</dbReference>
<dbReference type="InterPro" id="IPR001296">
    <property type="entry name" value="Glyco_trans_1"/>
</dbReference>
<evidence type="ECO:0000313" key="3">
    <source>
        <dbReference type="EMBL" id="WOJ98297.1"/>
    </source>
</evidence>
<protein>
    <submittedName>
        <fullName evidence="3">Glycosyltransferase</fullName>
        <ecNumber evidence="3">2.4.-.-</ecNumber>
    </submittedName>
</protein>
<dbReference type="Pfam" id="PF00534">
    <property type="entry name" value="Glycos_transf_1"/>
    <property type="match status" value="1"/>
</dbReference>
<dbReference type="EC" id="2.4.-.-" evidence="3"/>
<name>A0ABZ0IH04_9GAMM</name>
<dbReference type="PANTHER" id="PTHR45947:SF3">
    <property type="entry name" value="SULFOQUINOVOSYL TRANSFERASE SQD2"/>
    <property type="match status" value="1"/>
</dbReference>
<feature type="domain" description="Glycosyl transferase family 1" evidence="1">
    <location>
        <begin position="157"/>
        <end position="322"/>
    </location>
</feature>
<organism evidence="3 4">
    <name type="scientific">Congregibacter brevis</name>
    <dbReference type="NCBI Taxonomy" id="3081201"/>
    <lineage>
        <taxon>Bacteria</taxon>
        <taxon>Pseudomonadati</taxon>
        <taxon>Pseudomonadota</taxon>
        <taxon>Gammaproteobacteria</taxon>
        <taxon>Cellvibrionales</taxon>
        <taxon>Halieaceae</taxon>
        <taxon>Congregibacter</taxon>
    </lineage>
</organism>
<evidence type="ECO:0000259" key="1">
    <source>
        <dbReference type="Pfam" id="PF00534"/>
    </source>
</evidence>
<proteinExistence type="predicted"/>
<evidence type="ECO:0000259" key="2">
    <source>
        <dbReference type="Pfam" id="PF13439"/>
    </source>
</evidence>
<dbReference type="PANTHER" id="PTHR45947">
    <property type="entry name" value="SULFOQUINOVOSYL TRANSFERASE SQD2"/>
    <property type="match status" value="1"/>
</dbReference>
<reference evidence="3 4" key="1">
    <citation type="submission" date="2023-10" db="EMBL/GenBank/DDBJ databases">
        <title>Two novel species belonging to the OM43/NOR5 clade.</title>
        <authorList>
            <person name="Park M."/>
        </authorList>
    </citation>
    <scope>NUCLEOTIDE SEQUENCE [LARGE SCALE GENOMIC DNA]</scope>
    <source>
        <strain evidence="3 4">IMCC45268</strain>
    </source>
</reference>
<keyword evidence="3" id="KW-0808">Transferase</keyword>
<dbReference type="InterPro" id="IPR028098">
    <property type="entry name" value="Glyco_trans_4-like_N"/>
</dbReference>
<feature type="domain" description="Glycosyltransferase subfamily 4-like N-terminal" evidence="2">
    <location>
        <begin position="42"/>
        <end position="154"/>
    </location>
</feature>
<evidence type="ECO:0000313" key="4">
    <source>
        <dbReference type="Proteomes" id="UP001626549"/>
    </source>
</evidence>
<accession>A0ABZ0IH04</accession>
<dbReference type="Pfam" id="PF13439">
    <property type="entry name" value="Glyco_transf_4"/>
    <property type="match status" value="1"/>
</dbReference>
<dbReference type="SUPFAM" id="SSF53756">
    <property type="entry name" value="UDP-Glycosyltransferase/glycogen phosphorylase"/>
    <property type="match status" value="1"/>
</dbReference>
<dbReference type="Proteomes" id="UP001626549">
    <property type="component" value="Chromosome"/>
</dbReference>
<dbReference type="InterPro" id="IPR050194">
    <property type="entry name" value="Glycosyltransferase_grp1"/>
</dbReference>